<dbReference type="EC" id="3.5.1.28" evidence="3"/>
<proteinExistence type="inferred from homology"/>
<dbReference type="SMART" id="SM00646">
    <property type="entry name" value="Ami_3"/>
    <property type="match status" value="1"/>
</dbReference>
<dbReference type="PANTHER" id="PTHR30404">
    <property type="entry name" value="N-ACETYLMURAMOYL-L-ALANINE AMIDASE"/>
    <property type="match status" value="1"/>
</dbReference>
<dbReference type="GO" id="GO:0071555">
    <property type="term" value="P:cell wall organization"/>
    <property type="evidence" value="ECO:0007669"/>
    <property type="project" value="UniProtKB-KW"/>
</dbReference>
<evidence type="ECO:0000256" key="3">
    <source>
        <dbReference type="ARBA" id="ARBA00011901"/>
    </source>
</evidence>
<evidence type="ECO:0000256" key="4">
    <source>
        <dbReference type="ARBA" id="ARBA00022801"/>
    </source>
</evidence>
<dbReference type="Pfam" id="PF01520">
    <property type="entry name" value="Amidase_3"/>
    <property type="match status" value="1"/>
</dbReference>
<keyword evidence="5" id="KW-0961">Cell wall biogenesis/degradation</keyword>
<dbReference type="GO" id="GO:0030288">
    <property type="term" value="C:outer membrane-bounded periplasmic space"/>
    <property type="evidence" value="ECO:0007669"/>
    <property type="project" value="TreeGrafter"/>
</dbReference>
<evidence type="ECO:0000256" key="2">
    <source>
        <dbReference type="ARBA" id="ARBA00010860"/>
    </source>
</evidence>
<evidence type="ECO:0000256" key="1">
    <source>
        <dbReference type="ARBA" id="ARBA00001561"/>
    </source>
</evidence>
<dbReference type="PATRIC" id="fig|118101.4.peg.569"/>
<dbReference type="GO" id="GO:0008745">
    <property type="term" value="F:N-acetylmuramoyl-L-alanine amidase activity"/>
    <property type="evidence" value="ECO:0007669"/>
    <property type="project" value="UniProtKB-EC"/>
</dbReference>
<organism evidence="7 8">
    <name type="scientific">Buchnera aphidicola subsp. Diuraphis noxia</name>
    <dbReference type="NCBI Taxonomy" id="118101"/>
    <lineage>
        <taxon>Bacteria</taxon>
        <taxon>Pseudomonadati</taxon>
        <taxon>Pseudomonadota</taxon>
        <taxon>Gammaproteobacteria</taxon>
        <taxon>Enterobacterales</taxon>
        <taxon>Erwiniaceae</taxon>
        <taxon>Buchnera</taxon>
    </lineage>
</organism>
<dbReference type="STRING" id="118101.ATN01_02865"/>
<dbReference type="EMBL" id="CP013259">
    <property type="protein sequence ID" value="ANZ22751.1"/>
    <property type="molecule type" value="Genomic_DNA"/>
</dbReference>
<dbReference type="Gene3D" id="3.40.630.40">
    <property type="entry name" value="Zn-dependent exopeptidases"/>
    <property type="match status" value="1"/>
</dbReference>
<name>A0A1B2H940_BUCDN</name>
<dbReference type="InterPro" id="IPR002508">
    <property type="entry name" value="MurNAc-LAA_cat"/>
</dbReference>
<evidence type="ECO:0000256" key="5">
    <source>
        <dbReference type="ARBA" id="ARBA00023316"/>
    </source>
</evidence>
<evidence type="ECO:0000259" key="6">
    <source>
        <dbReference type="SMART" id="SM00646"/>
    </source>
</evidence>
<reference evidence="7 8" key="1">
    <citation type="submission" date="2015-11" db="EMBL/GenBank/DDBJ databases">
        <title>The complete genome of Buchnera aphidicola from Diuraphis noxia biotype SAM.</title>
        <authorList>
            <person name="Burger N.F.V."/>
            <person name="Oberholster A.-M."/>
        </authorList>
    </citation>
    <scope>NUCLEOTIDE SEQUENCE [LARGE SCALE GENOMIC DNA]</scope>
    <source>
        <strain evidence="7">SAM</strain>
    </source>
</reference>
<dbReference type="GO" id="GO:0009253">
    <property type="term" value="P:peptidoglycan catabolic process"/>
    <property type="evidence" value="ECO:0007669"/>
    <property type="project" value="InterPro"/>
</dbReference>
<accession>A0A1B2H940</accession>
<feature type="domain" description="MurNAc-LAA" evidence="6">
    <location>
        <begin position="73"/>
        <end position="232"/>
    </location>
</feature>
<dbReference type="InterPro" id="IPR050695">
    <property type="entry name" value="N-acetylmuramoyl_amidase_3"/>
</dbReference>
<keyword evidence="4" id="KW-0378">Hydrolase</keyword>
<dbReference type="CDD" id="cd02696">
    <property type="entry name" value="MurNAc-LAA"/>
    <property type="match status" value="1"/>
</dbReference>
<evidence type="ECO:0000313" key="7">
    <source>
        <dbReference type="EMBL" id="ANZ22751.1"/>
    </source>
</evidence>
<sequence length="242" mass="27991">MNNTDNLSKKITILIDAGHGGKDPGAIGHNGLQEKKVNIAIALQLKKFLDNDKIFRTILTRNNDSYLSLKTRKQFFKKNHVNLLISIHVDSSKKRYVSGASLWIISPSRMDREINNYLKNKNSDILFAESIQKVFNENKNDLFLKKTILDLQFSNFQKIEFDLSTHIFEQLKKNIKLHKIELNYASLGILSSINIPAILIETGFITNFWEEKQLNTTFYQKKISNALYLALKKYFSFTLKSK</sequence>
<evidence type="ECO:0000313" key="8">
    <source>
        <dbReference type="Proteomes" id="UP000093070"/>
    </source>
</evidence>
<comment type="similarity">
    <text evidence="2">Belongs to the N-acetylmuramoyl-L-alanine amidase 3 family.</text>
</comment>
<dbReference type="AlphaFoldDB" id="A0A1B2H940"/>
<comment type="catalytic activity">
    <reaction evidence="1">
        <text>Hydrolyzes the link between N-acetylmuramoyl residues and L-amino acid residues in certain cell-wall glycopeptides.</text>
        <dbReference type="EC" id="3.5.1.28"/>
    </reaction>
</comment>
<dbReference type="SUPFAM" id="SSF53187">
    <property type="entry name" value="Zn-dependent exopeptidases"/>
    <property type="match status" value="1"/>
</dbReference>
<gene>
    <name evidence="7" type="ORF">ATN01_02865</name>
</gene>
<protein>
    <recommendedName>
        <fullName evidence="3">N-acetylmuramoyl-L-alanine amidase</fullName>
        <ecNumber evidence="3">3.5.1.28</ecNumber>
    </recommendedName>
</protein>
<dbReference type="PANTHER" id="PTHR30404:SF6">
    <property type="entry name" value="N-ACETYLMURAMOYL-L-ALANINE AMIDASE AMIB"/>
    <property type="match status" value="1"/>
</dbReference>
<dbReference type="RefSeq" id="WP_075433571.1">
    <property type="nucleotide sequence ID" value="NZ_CP013259.1"/>
</dbReference>
<dbReference type="Proteomes" id="UP000093070">
    <property type="component" value="Chromosome"/>
</dbReference>